<reference evidence="2" key="1">
    <citation type="journal article" date="2021" name="Proc. Natl. Acad. Sci. U.S.A.">
        <title>Three genomes in the algal genus Volvox reveal the fate of a haploid sex-determining region after a transition to homothallism.</title>
        <authorList>
            <person name="Yamamoto K."/>
            <person name="Hamaji T."/>
            <person name="Kawai-Toyooka H."/>
            <person name="Matsuzaki R."/>
            <person name="Takahashi F."/>
            <person name="Nishimura Y."/>
            <person name="Kawachi M."/>
            <person name="Noguchi H."/>
            <person name="Minakuchi Y."/>
            <person name="Umen J.G."/>
            <person name="Toyoda A."/>
            <person name="Nozaki H."/>
        </authorList>
    </citation>
    <scope>NUCLEOTIDE SEQUENCE</scope>
    <source>
        <strain evidence="2">NIES-3780</strain>
    </source>
</reference>
<keyword evidence="3" id="KW-1185">Reference proteome</keyword>
<protein>
    <submittedName>
        <fullName evidence="2">Uncharacterized protein</fullName>
    </submittedName>
</protein>
<evidence type="ECO:0000313" key="2">
    <source>
        <dbReference type="EMBL" id="GIL60421.1"/>
    </source>
</evidence>
<comment type="caution">
    <text evidence="2">The sequence shown here is derived from an EMBL/GenBank/DDBJ whole genome shotgun (WGS) entry which is preliminary data.</text>
</comment>
<organism evidence="2 3">
    <name type="scientific">Volvox africanus</name>
    <dbReference type="NCBI Taxonomy" id="51714"/>
    <lineage>
        <taxon>Eukaryota</taxon>
        <taxon>Viridiplantae</taxon>
        <taxon>Chlorophyta</taxon>
        <taxon>core chlorophytes</taxon>
        <taxon>Chlorophyceae</taxon>
        <taxon>CS clade</taxon>
        <taxon>Chlamydomonadales</taxon>
        <taxon>Volvocaceae</taxon>
        <taxon>Volvox</taxon>
    </lineage>
</organism>
<name>A0A8J4F514_9CHLO</name>
<sequence length="130" mass="13402">MHPAPGSSRPANNYTSRPPTSPSTPSPLPPGVTTVVRFVVFLNSMSYKASRLFGLPPSPRSFSLSGLLRRAGGRPPELPVAGVGTGARGGIVACGPGTDLRVERTAVGSQALGSVSTPRGPPWSASGRRW</sequence>
<dbReference type="AlphaFoldDB" id="A0A8J4F514"/>
<feature type="region of interest" description="Disordered" evidence="1">
    <location>
        <begin position="1"/>
        <end position="31"/>
    </location>
</feature>
<proteinExistence type="predicted"/>
<feature type="region of interest" description="Disordered" evidence="1">
    <location>
        <begin position="109"/>
        <end position="130"/>
    </location>
</feature>
<accession>A0A8J4F514</accession>
<gene>
    <name evidence="2" type="ORF">Vafri_14868</name>
</gene>
<feature type="compositionally biased region" description="Pro residues" evidence="1">
    <location>
        <begin position="19"/>
        <end position="30"/>
    </location>
</feature>
<evidence type="ECO:0000256" key="1">
    <source>
        <dbReference type="SAM" id="MobiDB-lite"/>
    </source>
</evidence>
<evidence type="ECO:0000313" key="3">
    <source>
        <dbReference type="Proteomes" id="UP000747399"/>
    </source>
</evidence>
<dbReference type="EMBL" id="BNCO01000039">
    <property type="protein sequence ID" value="GIL60421.1"/>
    <property type="molecule type" value="Genomic_DNA"/>
</dbReference>
<dbReference type="Proteomes" id="UP000747399">
    <property type="component" value="Unassembled WGS sequence"/>
</dbReference>